<keyword evidence="3" id="KW-0547">Nucleotide-binding</keyword>
<keyword evidence="8" id="KW-1185">Reference proteome</keyword>
<dbReference type="PANTHER" id="PTHR40392">
    <property type="entry name" value="2-PHOSPHO-L-LACTATE GUANYLYLTRANSFERASE"/>
    <property type="match status" value="1"/>
</dbReference>
<dbReference type="Proteomes" id="UP000298252">
    <property type="component" value="Unassembled WGS sequence"/>
</dbReference>
<dbReference type="GO" id="GO:0005525">
    <property type="term" value="F:GTP binding"/>
    <property type="evidence" value="ECO:0007669"/>
    <property type="project" value="UniProtKB-KW"/>
</dbReference>
<dbReference type="InterPro" id="IPR002835">
    <property type="entry name" value="CofC"/>
</dbReference>
<dbReference type="EC" id="2.7.7.68" evidence="6"/>
<name>A0A4R8V6I2_9MICO</name>
<reference evidence="5 7" key="1">
    <citation type="submission" date="2016-10" db="EMBL/GenBank/DDBJ databases">
        <authorList>
            <person name="Varghese N."/>
            <person name="Submissions S."/>
        </authorList>
    </citation>
    <scope>NUCLEOTIDE SEQUENCE [LARGE SCALE GENOMIC DNA]</scope>
    <source>
        <strain evidence="5 7">CGMCC 1.11215</strain>
    </source>
</reference>
<accession>A0A4R8V6I2</accession>
<gene>
    <name evidence="6" type="primary">cofC</name>
    <name evidence="6" type="ORF">E3O21_07495</name>
    <name evidence="5" type="ORF">SAMN05216368_10191</name>
</gene>
<evidence type="ECO:0000313" key="5">
    <source>
        <dbReference type="EMBL" id="SDM47574.1"/>
    </source>
</evidence>
<dbReference type="PANTHER" id="PTHR40392:SF1">
    <property type="entry name" value="2-PHOSPHO-L-LACTATE GUANYLYLTRANSFERASE"/>
    <property type="match status" value="1"/>
</dbReference>
<proteinExistence type="predicted"/>
<dbReference type="STRING" id="1424659.SAMN05216368_10191"/>
<dbReference type="GO" id="GO:0043814">
    <property type="term" value="F:phospholactate guanylyltransferase activity"/>
    <property type="evidence" value="ECO:0007669"/>
    <property type="project" value="UniProtKB-EC"/>
</dbReference>
<dbReference type="SUPFAM" id="SSF53448">
    <property type="entry name" value="Nucleotide-diphospho-sugar transferases"/>
    <property type="match status" value="1"/>
</dbReference>
<keyword evidence="2 5" id="KW-0548">Nucleotidyltransferase</keyword>
<dbReference type="EMBL" id="FNIB01000001">
    <property type="protein sequence ID" value="SDM47574.1"/>
    <property type="molecule type" value="Genomic_DNA"/>
</dbReference>
<reference evidence="6 8" key="2">
    <citation type="submission" date="2019-03" db="EMBL/GenBank/DDBJ databases">
        <title>Genomics of glacier-inhabiting Cryobacterium strains.</title>
        <authorList>
            <person name="Liu Q."/>
            <person name="Xin Y.-H."/>
        </authorList>
    </citation>
    <scope>NUCLEOTIDE SEQUENCE [LARGE SCALE GENOMIC DNA]</scope>
    <source>
        <strain evidence="6 8">Hh8</strain>
    </source>
</reference>
<protein>
    <submittedName>
        <fullName evidence="5">2-phospho-L-lactate guanylyltransferase</fullName>
        <ecNumber evidence="6">2.7.7.68</ecNumber>
    </submittedName>
</protein>
<dbReference type="Gene3D" id="3.90.550.10">
    <property type="entry name" value="Spore Coat Polysaccharide Biosynthesis Protein SpsA, Chain A"/>
    <property type="match status" value="1"/>
</dbReference>
<evidence type="ECO:0000313" key="7">
    <source>
        <dbReference type="Proteomes" id="UP000199639"/>
    </source>
</evidence>
<dbReference type="Proteomes" id="UP000199639">
    <property type="component" value="Unassembled WGS sequence"/>
</dbReference>
<evidence type="ECO:0000313" key="8">
    <source>
        <dbReference type="Proteomes" id="UP000298252"/>
    </source>
</evidence>
<evidence type="ECO:0000256" key="4">
    <source>
        <dbReference type="ARBA" id="ARBA00023134"/>
    </source>
</evidence>
<organism evidence="5 7">
    <name type="scientific">Cryobacterium flavum</name>
    <dbReference type="NCBI Taxonomy" id="1424659"/>
    <lineage>
        <taxon>Bacteria</taxon>
        <taxon>Bacillati</taxon>
        <taxon>Actinomycetota</taxon>
        <taxon>Actinomycetes</taxon>
        <taxon>Micrococcales</taxon>
        <taxon>Microbacteriaceae</taxon>
        <taxon>Cryobacterium</taxon>
    </lineage>
</organism>
<evidence type="ECO:0000256" key="3">
    <source>
        <dbReference type="ARBA" id="ARBA00022741"/>
    </source>
</evidence>
<evidence type="ECO:0000256" key="1">
    <source>
        <dbReference type="ARBA" id="ARBA00022679"/>
    </source>
</evidence>
<dbReference type="AlphaFoldDB" id="A0A4R8V6I2"/>
<dbReference type="InterPro" id="IPR029044">
    <property type="entry name" value="Nucleotide-diphossugar_trans"/>
</dbReference>
<keyword evidence="1 5" id="KW-0808">Transferase</keyword>
<dbReference type="NCBIfam" id="TIGR03552">
    <property type="entry name" value="F420_cofC"/>
    <property type="match status" value="1"/>
</dbReference>
<evidence type="ECO:0000256" key="2">
    <source>
        <dbReference type="ARBA" id="ARBA00022695"/>
    </source>
</evidence>
<sequence length="218" mass="21990">MTPLAFGLKSLADNWVVVVPVKGSSEAKSRLGVGPGRAALADAFALDTVTALVAASAVERVFVVTASARLGALLGGLGAVIVPEAPVVETGHARLNAGIVQGIAAARLAYPQVNLAVMTGDLPALRPGDIDAAFALGAAQPRSMVPDAEGVGTTTLLARVGVTVTPRFGLGSRDAHQGDGHVVLDLPPTSSLRRDVDTAADLEAARLIGLGPHTSALF</sequence>
<evidence type="ECO:0000313" key="6">
    <source>
        <dbReference type="EMBL" id="TFB77521.1"/>
    </source>
</evidence>
<keyword evidence="4" id="KW-0342">GTP-binding</keyword>
<dbReference type="EMBL" id="SOFD01000024">
    <property type="protein sequence ID" value="TFB77521.1"/>
    <property type="molecule type" value="Genomic_DNA"/>
</dbReference>